<dbReference type="InterPro" id="IPR051645">
    <property type="entry name" value="PER33/POM33_regulator"/>
</dbReference>
<dbReference type="GO" id="GO:0005783">
    <property type="term" value="C:endoplasmic reticulum"/>
    <property type="evidence" value="ECO:0007669"/>
    <property type="project" value="TreeGrafter"/>
</dbReference>
<dbReference type="InterPro" id="IPR005344">
    <property type="entry name" value="TMEM33/Pom33"/>
</dbReference>
<comment type="similarity">
    <text evidence="2">Belongs to the PER33/POM33 family.</text>
</comment>
<keyword evidence="9" id="KW-1185">Reference proteome</keyword>
<protein>
    <recommendedName>
        <fullName evidence="10">Nucleoporin POM33</fullName>
    </recommendedName>
</protein>
<accession>A0A1E4RK68</accession>
<feature type="transmembrane region" description="Helical" evidence="7">
    <location>
        <begin position="70"/>
        <end position="88"/>
    </location>
</feature>
<feature type="transmembrane region" description="Helical" evidence="7">
    <location>
        <begin position="172"/>
        <end position="189"/>
    </location>
</feature>
<feature type="transmembrane region" description="Helical" evidence="7">
    <location>
        <begin position="40"/>
        <end position="58"/>
    </location>
</feature>
<evidence type="ECO:0000256" key="6">
    <source>
        <dbReference type="SAM" id="MobiDB-lite"/>
    </source>
</evidence>
<evidence type="ECO:0000256" key="1">
    <source>
        <dbReference type="ARBA" id="ARBA00004141"/>
    </source>
</evidence>
<dbReference type="GO" id="GO:0071786">
    <property type="term" value="P:endoplasmic reticulum tubular network organization"/>
    <property type="evidence" value="ECO:0007669"/>
    <property type="project" value="TreeGrafter"/>
</dbReference>
<dbReference type="PANTHER" id="PTHR12703">
    <property type="entry name" value="TRANSMEMBRANE PROTEIN 33"/>
    <property type="match status" value="1"/>
</dbReference>
<evidence type="ECO:0000313" key="9">
    <source>
        <dbReference type="Proteomes" id="UP000095085"/>
    </source>
</evidence>
<comment type="subcellular location">
    <subcellularLocation>
        <location evidence="1">Membrane</location>
        <topology evidence="1">Multi-pass membrane protein</topology>
    </subcellularLocation>
</comment>
<dbReference type="STRING" id="984485.A0A1E4RK68"/>
<dbReference type="PANTHER" id="PTHR12703:SF4">
    <property type="entry name" value="TRANSMEMBRANE PROTEIN 33"/>
    <property type="match status" value="1"/>
</dbReference>
<keyword evidence="5 7" id="KW-0472">Membrane</keyword>
<name>A0A1E4RK68_9ASCO</name>
<evidence type="ECO:0000256" key="7">
    <source>
        <dbReference type="SAM" id="Phobius"/>
    </source>
</evidence>
<sequence length="271" mass="31416">MSEPTEPTKPTAEPTKPTAEPTKPVPESSQLIDLVKSLQFAWFIGHVITLIGIFFYTLTYLRIGTGYYKFWYQLSLIGIIESFGILIYQISLKKGTKLTILLKDDNTHYLFLGLLLLFLRPYVLLTLSSFALYSTFHVLAYIKGYLLPIFHYDSHPVSEQIGSLINSNNAKSIQLASILEIYTLGWLLIRMFTFRKRSLSPVLIYLIFIKLRYEKLIFTRNYFKTIEIKLEEFVNNANIPIVKQAWIQIKQVTRQVGGFYLVNDFTKEKSN</sequence>
<evidence type="ECO:0000256" key="2">
    <source>
        <dbReference type="ARBA" id="ARBA00007322"/>
    </source>
</evidence>
<evidence type="ECO:0000256" key="4">
    <source>
        <dbReference type="ARBA" id="ARBA00022989"/>
    </source>
</evidence>
<dbReference type="OrthoDB" id="5581259at2759"/>
<gene>
    <name evidence="8" type="ORF">HYPBUDRAFT_166081</name>
</gene>
<feature type="transmembrane region" description="Helical" evidence="7">
    <location>
        <begin position="109"/>
        <end position="133"/>
    </location>
</feature>
<dbReference type="GO" id="GO:0061024">
    <property type="term" value="P:membrane organization"/>
    <property type="evidence" value="ECO:0007669"/>
    <property type="project" value="TreeGrafter"/>
</dbReference>
<evidence type="ECO:0000313" key="8">
    <source>
        <dbReference type="EMBL" id="ODV67601.1"/>
    </source>
</evidence>
<organism evidence="8 9">
    <name type="scientific">Hyphopichia burtonii NRRL Y-1933</name>
    <dbReference type="NCBI Taxonomy" id="984485"/>
    <lineage>
        <taxon>Eukaryota</taxon>
        <taxon>Fungi</taxon>
        <taxon>Dikarya</taxon>
        <taxon>Ascomycota</taxon>
        <taxon>Saccharomycotina</taxon>
        <taxon>Pichiomycetes</taxon>
        <taxon>Debaryomycetaceae</taxon>
        <taxon>Hyphopichia</taxon>
    </lineage>
</organism>
<dbReference type="AlphaFoldDB" id="A0A1E4RK68"/>
<dbReference type="Proteomes" id="UP000095085">
    <property type="component" value="Unassembled WGS sequence"/>
</dbReference>
<evidence type="ECO:0000256" key="5">
    <source>
        <dbReference type="ARBA" id="ARBA00023136"/>
    </source>
</evidence>
<feature type="region of interest" description="Disordered" evidence="6">
    <location>
        <begin position="1"/>
        <end position="26"/>
    </location>
</feature>
<proteinExistence type="inferred from homology"/>
<dbReference type="GeneID" id="30997275"/>
<reference evidence="9" key="1">
    <citation type="submission" date="2016-05" db="EMBL/GenBank/DDBJ databases">
        <title>Comparative genomics of biotechnologically important yeasts.</title>
        <authorList>
            <consortium name="DOE Joint Genome Institute"/>
            <person name="Riley R."/>
            <person name="Haridas S."/>
            <person name="Wolfe K.H."/>
            <person name="Lopes M.R."/>
            <person name="Hittinger C.T."/>
            <person name="Goker M."/>
            <person name="Salamov A."/>
            <person name="Wisecaver J."/>
            <person name="Long T.M."/>
            <person name="Aerts A.L."/>
            <person name="Barry K."/>
            <person name="Choi C."/>
            <person name="Clum A."/>
            <person name="Coughlan A.Y."/>
            <person name="Deshpande S."/>
            <person name="Douglass A.P."/>
            <person name="Hanson S.J."/>
            <person name="Klenk H.-P."/>
            <person name="Labutti K."/>
            <person name="Lapidus A."/>
            <person name="Lindquist E."/>
            <person name="Lipzen A."/>
            <person name="Meier-Kolthoff J.P."/>
            <person name="Ohm R.A."/>
            <person name="Otillar R.P."/>
            <person name="Pangilinan J."/>
            <person name="Peng Y."/>
            <person name="Rokas A."/>
            <person name="Rosa C.A."/>
            <person name="Scheuner C."/>
            <person name="Sibirny A.A."/>
            <person name="Slot J.C."/>
            <person name="Stielow J.B."/>
            <person name="Sun H."/>
            <person name="Kurtzman C.P."/>
            <person name="Blackwell M."/>
            <person name="Grigoriev I.V."/>
            <person name="Jeffries T.W."/>
        </authorList>
    </citation>
    <scope>NUCLEOTIDE SEQUENCE [LARGE SCALE GENOMIC DNA]</scope>
    <source>
        <strain evidence="9">NRRL Y-1933</strain>
    </source>
</reference>
<dbReference type="RefSeq" id="XP_020076668.1">
    <property type="nucleotide sequence ID" value="XM_020222726.1"/>
</dbReference>
<keyword evidence="3 7" id="KW-0812">Transmembrane</keyword>
<keyword evidence="4 7" id="KW-1133">Transmembrane helix</keyword>
<dbReference type="Pfam" id="PF03661">
    <property type="entry name" value="TMEM33_Pom33"/>
    <property type="match status" value="1"/>
</dbReference>
<evidence type="ECO:0000256" key="3">
    <source>
        <dbReference type="ARBA" id="ARBA00022692"/>
    </source>
</evidence>
<dbReference type="EMBL" id="KV454540">
    <property type="protein sequence ID" value="ODV67601.1"/>
    <property type="molecule type" value="Genomic_DNA"/>
</dbReference>
<evidence type="ECO:0008006" key="10">
    <source>
        <dbReference type="Google" id="ProtNLM"/>
    </source>
</evidence>
<dbReference type="GO" id="GO:0016020">
    <property type="term" value="C:membrane"/>
    <property type="evidence" value="ECO:0007669"/>
    <property type="project" value="UniProtKB-SubCell"/>
</dbReference>